<evidence type="ECO:0008006" key="4">
    <source>
        <dbReference type="Google" id="ProtNLM"/>
    </source>
</evidence>
<evidence type="ECO:0000313" key="3">
    <source>
        <dbReference type="Proteomes" id="UP000317648"/>
    </source>
</evidence>
<proteinExistence type="predicted"/>
<feature type="transmembrane region" description="Helical" evidence="1">
    <location>
        <begin position="149"/>
        <end position="174"/>
    </location>
</feature>
<dbReference type="OrthoDB" id="9780267at2"/>
<dbReference type="PANTHER" id="PTHR31876:SF26">
    <property type="entry name" value="PROTEIN LIKE COV 2"/>
    <property type="match status" value="1"/>
</dbReference>
<dbReference type="Pfam" id="PF04367">
    <property type="entry name" value="DUF502"/>
    <property type="match status" value="1"/>
</dbReference>
<dbReference type="PANTHER" id="PTHR31876">
    <property type="entry name" value="COV-LIKE PROTEIN 1"/>
    <property type="match status" value="1"/>
</dbReference>
<name>A0A518DUA6_9BACT</name>
<dbReference type="KEGG" id="lcre:Pla8534_32290"/>
<keyword evidence="3" id="KW-1185">Reference proteome</keyword>
<keyword evidence="1" id="KW-0472">Membrane</keyword>
<dbReference type="EMBL" id="CP036433">
    <property type="protein sequence ID" value="QDU95414.1"/>
    <property type="molecule type" value="Genomic_DNA"/>
</dbReference>
<feature type="transmembrane region" description="Helical" evidence="1">
    <location>
        <begin position="20"/>
        <end position="45"/>
    </location>
</feature>
<reference evidence="2 3" key="1">
    <citation type="submission" date="2019-02" db="EMBL/GenBank/DDBJ databases">
        <title>Deep-cultivation of Planctomycetes and their phenomic and genomic characterization uncovers novel biology.</title>
        <authorList>
            <person name="Wiegand S."/>
            <person name="Jogler M."/>
            <person name="Boedeker C."/>
            <person name="Pinto D."/>
            <person name="Vollmers J."/>
            <person name="Rivas-Marin E."/>
            <person name="Kohn T."/>
            <person name="Peeters S.H."/>
            <person name="Heuer A."/>
            <person name="Rast P."/>
            <person name="Oberbeckmann S."/>
            <person name="Bunk B."/>
            <person name="Jeske O."/>
            <person name="Meyerdierks A."/>
            <person name="Storesund J.E."/>
            <person name="Kallscheuer N."/>
            <person name="Luecker S."/>
            <person name="Lage O.M."/>
            <person name="Pohl T."/>
            <person name="Merkel B.J."/>
            <person name="Hornburger P."/>
            <person name="Mueller R.-W."/>
            <person name="Bruemmer F."/>
            <person name="Labrenz M."/>
            <person name="Spormann A.M."/>
            <person name="Op den Camp H."/>
            <person name="Overmann J."/>
            <person name="Amann R."/>
            <person name="Jetten M.S.M."/>
            <person name="Mascher T."/>
            <person name="Medema M.H."/>
            <person name="Devos D.P."/>
            <person name="Kaster A.-K."/>
            <person name="Ovreas L."/>
            <person name="Rohde M."/>
            <person name="Galperin M.Y."/>
            <person name="Jogler C."/>
        </authorList>
    </citation>
    <scope>NUCLEOTIDE SEQUENCE [LARGE SCALE GENOMIC DNA]</scope>
    <source>
        <strain evidence="2 3">Pla85_3_4</strain>
    </source>
</reference>
<keyword evidence="1" id="KW-0812">Transmembrane</keyword>
<dbReference type="InterPro" id="IPR007462">
    <property type="entry name" value="COV1-like"/>
</dbReference>
<evidence type="ECO:0000313" key="2">
    <source>
        <dbReference type="EMBL" id="QDU95414.1"/>
    </source>
</evidence>
<organism evidence="2 3">
    <name type="scientific">Lignipirellula cremea</name>
    <dbReference type="NCBI Taxonomy" id="2528010"/>
    <lineage>
        <taxon>Bacteria</taxon>
        <taxon>Pseudomonadati</taxon>
        <taxon>Planctomycetota</taxon>
        <taxon>Planctomycetia</taxon>
        <taxon>Pirellulales</taxon>
        <taxon>Pirellulaceae</taxon>
        <taxon>Lignipirellula</taxon>
    </lineage>
</organism>
<accession>A0A518DUA6</accession>
<protein>
    <recommendedName>
        <fullName evidence="4">DUF502 domain-containing protein</fullName>
    </recommendedName>
</protein>
<sequence length="314" mass="35495">MDETDPTPALRKHTHPFRRALLRGLGVVLPPLLTVVFFIWVWSVIETNVLTPMEDLSRQVVVWCLPAPLASRPADASGSGENEAFVWQDRVYVRLAGRKRWIPKQIRDTVDHSDHAETSFRAIDSPSASDYYWQYAKIQYLQRTLTIPIFLLVFLLSLYLVGKLLAAGVGRILWNYFERLINQLPIIRNVYSSVKQVTDFVFSESEVEFNRVVAVEYPRKGIWSIGFVTGESMLAIREAAQEPVLTILMPTSPMPATGFTITVLRGEAVDLDLTIDQAVQFIVSCGVVVPPHQQYSPELVRKEIAAAIAARERE</sequence>
<dbReference type="RefSeq" id="WP_145054158.1">
    <property type="nucleotide sequence ID" value="NZ_CP036433.1"/>
</dbReference>
<keyword evidence="1" id="KW-1133">Transmembrane helix</keyword>
<dbReference type="AlphaFoldDB" id="A0A518DUA6"/>
<dbReference type="Proteomes" id="UP000317648">
    <property type="component" value="Chromosome"/>
</dbReference>
<gene>
    <name evidence="2" type="ORF">Pla8534_32290</name>
</gene>
<evidence type="ECO:0000256" key="1">
    <source>
        <dbReference type="SAM" id="Phobius"/>
    </source>
</evidence>